<dbReference type="PANTHER" id="PTHR43132:SF8">
    <property type="entry name" value="HTH-TYPE TRANSCRIPTIONAL REGULATOR KMTR"/>
    <property type="match status" value="1"/>
</dbReference>
<keyword evidence="6" id="KW-1185">Reference proteome</keyword>
<evidence type="ECO:0000259" key="4">
    <source>
        <dbReference type="PROSITE" id="PS50987"/>
    </source>
</evidence>
<dbReference type="Pfam" id="PF12840">
    <property type="entry name" value="HTH_20"/>
    <property type="match status" value="1"/>
</dbReference>
<accession>A0ABR5AGJ5</accession>
<dbReference type="CDD" id="cd00090">
    <property type="entry name" value="HTH_ARSR"/>
    <property type="match status" value="1"/>
</dbReference>
<dbReference type="EMBL" id="JXAK01000028">
    <property type="protein sequence ID" value="KIL40012.1"/>
    <property type="molecule type" value="Genomic_DNA"/>
</dbReference>
<evidence type="ECO:0000313" key="6">
    <source>
        <dbReference type="Proteomes" id="UP000031967"/>
    </source>
</evidence>
<name>A0ABR5AGJ5_9BACL</name>
<keyword evidence="1" id="KW-0805">Transcription regulation</keyword>
<protein>
    <submittedName>
        <fullName evidence="5">ArsR family transcriptional regulator</fullName>
    </submittedName>
</protein>
<dbReference type="Proteomes" id="UP000031967">
    <property type="component" value="Unassembled WGS sequence"/>
</dbReference>
<keyword evidence="2" id="KW-0238">DNA-binding</keyword>
<evidence type="ECO:0000256" key="3">
    <source>
        <dbReference type="ARBA" id="ARBA00023163"/>
    </source>
</evidence>
<dbReference type="InterPro" id="IPR001845">
    <property type="entry name" value="HTH_ArsR_DNA-bd_dom"/>
</dbReference>
<keyword evidence="3" id="KW-0804">Transcription</keyword>
<reference evidence="5 6" key="1">
    <citation type="submission" date="2014-12" db="EMBL/GenBank/DDBJ databases">
        <title>Draft genome sequence of Paenibacillus kamchatkensis strain B-2647.</title>
        <authorList>
            <person name="Karlyshev A.V."/>
            <person name="Kudryashova E.B."/>
        </authorList>
    </citation>
    <scope>NUCLEOTIDE SEQUENCE [LARGE SCALE GENOMIC DNA]</scope>
    <source>
        <strain evidence="5 6">VKM B-2647</strain>
    </source>
</reference>
<organism evidence="5 6">
    <name type="scientific">Gordoniibacillus kamchatkensis</name>
    <dbReference type="NCBI Taxonomy" id="1590651"/>
    <lineage>
        <taxon>Bacteria</taxon>
        <taxon>Bacillati</taxon>
        <taxon>Bacillota</taxon>
        <taxon>Bacilli</taxon>
        <taxon>Bacillales</taxon>
        <taxon>Paenibacillaceae</taxon>
        <taxon>Gordoniibacillus</taxon>
    </lineage>
</organism>
<gene>
    <name evidence="5" type="ORF">SD70_16705</name>
</gene>
<dbReference type="SUPFAM" id="SSF46785">
    <property type="entry name" value="Winged helix' DNA-binding domain"/>
    <property type="match status" value="1"/>
</dbReference>
<evidence type="ECO:0000313" key="5">
    <source>
        <dbReference type="EMBL" id="KIL40012.1"/>
    </source>
</evidence>
<dbReference type="InterPro" id="IPR011991">
    <property type="entry name" value="ArsR-like_HTH"/>
</dbReference>
<dbReference type="Gene3D" id="1.10.10.10">
    <property type="entry name" value="Winged helix-like DNA-binding domain superfamily/Winged helix DNA-binding domain"/>
    <property type="match status" value="1"/>
</dbReference>
<dbReference type="InterPro" id="IPR051011">
    <property type="entry name" value="Metal_resp_trans_reg"/>
</dbReference>
<evidence type="ECO:0000256" key="2">
    <source>
        <dbReference type="ARBA" id="ARBA00023125"/>
    </source>
</evidence>
<proteinExistence type="predicted"/>
<comment type="caution">
    <text evidence="5">The sequence shown here is derived from an EMBL/GenBank/DDBJ whole genome shotgun (WGS) entry which is preliminary data.</text>
</comment>
<dbReference type="InterPro" id="IPR036390">
    <property type="entry name" value="WH_DNA-bd_sf"/>
</dbReference>
<evidence type="ECO:0000256" key="1">
    <source>
        <dbReference type="ARBA" id="ARBA00023015"/>
    </source>
</evidence>
<dbReference type="SMART" id="SM00418">
    <property type="entry name" value="HTH_ARSR"/>
    <property type="match status" value="1"/>
</dbReference>
<feature type="domain" description="HTH arsR-type" evidence="4">
    <location>
        <begin position="8"/>
        <end position="107"/>
    </location>
</feature>
<dbReference type="RefSeq" id="WP_041048660.1">
    <property type="nucleotide sequence ID" value="NZ_JXAK01000028.1"/>
</dbReference>
<dbReference type="PROSITE" id="PS50987">
    <property type="entry name" value="HTH_ARSR_2"/>
    <property type="match status" value="1"/>
</dbReference>
<dbReference type="PANTHER" id="PTHR43132">
    <property type="entry name" value="ARSENICAL RESISTANCE OPERON REPRESSOR ARSR-RELATED"/>
    <property type="match status" value="1"/>
</dbReference>
<sequence>MSQGTERTKRVPPAQIQEVAKALSGDLRLRILETLGDRTMSVSQLAEGLGVAQPTVSINMQILEQAGLVTTTQGANREKLCSRSCDDVRFELPNAPGDALHELEEIVMPVGLYTSCSVQPTCGLAGMDGIIGCPDDPRSFYLPERAGAELLWFSGAGYVEYRFPNPVPPELPLKGLRISAELCSEAIGFNEEWPSDITLYVNGKRIGTVTPGGDYGQERGKLTPTWWAYGTQHGDLYEWRIEGDGCYVGKQRTADTTLDELELHFLRPILVRFEVEPDAPNCRGLNLFGEQFGNYSQAIKMTFVK</sequence>
<dbReference type="InterPro" id="IPR036388">
    <property type="entry name" value="WH-like_DNA-bd_sf"/>
</dbReference>